<dbReference type="Gene3D" id="1.10.10.390">
    <property type="match status" value="1"/>
</dbReference>
<dbReference type="GO" id="GO:0042393">
    <property type="term" value="F:histone binding"/>
    <property type="evidence" value="ECO:0007669"/>
    <property type="project" value="InterPro"/>
</dbReference>
<keyword evidence="5 9" id="KW-0808">Transferase</keyword>
<evidence type="ECO:0000256" key="9">
    <source>
        <dbReference type="PIRNR" id="PIRNR038084"/>
    </source>
</evidence>
<evidence type="ECO:0000256" key="12">
    <source>
        <dbReference type="PIRSR" id="PIRSR038084-3"/>
    </source>
</evidence>
<evidence type="ECO:0000256" key="4">
    <source>
        <dbReference type="ARBA" id="ARBA00021268"/>
    </source>
</evidence>
<feature type="binding site" evidence="11">
    <location>
        <position position="308"/>
    </location>
    <ligand>
        <name>acetyl-CoA</name>
        <dbReference type="ChEBI" id="CHEBI:57288"/>
    </ligand>
</feature>
<evidence type="ECO:0000256" key="10">
    <source>
        <dbReference type="PIRSR" id="PIRSR038084-1"/>
    </source>
</evidence>
<feature type="active site" description="Proton donor/acceptor" evidence="10">
    <location>
        <position position="305"/>
    </location>
</feature>
<feature type="region of interest" description="Interaction with histone H4 N-terminus" evidence="11">
    <location>
        <begin position="51"/>
        <end position="53"/>
    </location>
</feature>
<accession>M2NJ14</accession>
<dbReference type="Gene3D" id="3.40.630.30">
    <property type="match status" value="1"/>
</dbReference>
<dbReference type="RefSeq" id="XP_007673634.1">
    <property type="nucleotide sequence ID" value="XM_007675444.1"/>
</dbReference>
<evidence type="ECO:0000256" key="6">
    <source>
        <dbReference type="ARBA" id="ARBA00023242"/>
    </source>
</evidence>
<feature type="region of interest" description="Disordered" evidence="13">
    <location>
        <begin position="467"/>
        <end position="541"/>
    </location>
</feature>
<evidence type="ECO:0000313" key="16">
    <source>
        <dbReference type="Proteomes" id="UP000011761"/>
    </source>
</evidence>
<feature type="domain" description="Histone acetyl transferase HAT1 N-terminal" evidence="14">
    <location>
        <begin position="18"/>
        <end position="170"/>
    </location>
</feature>
<dbReference type="AlphaFoldDB" id="M2NJ14"/>
<gene>
    <name evidence="15" type="ORF">BAUCODRAFT_31703</name>
</gene>
<comment type="catalytic activity">
    <reaction evidence="8 9">
        <text>L-lysyl-[protein] + acetyl-CoA = N(6)-acetyl-L-lysyl-[protein] + CoA + H(+)</text>
        <dbReference type="Rhea" id="RHEA:45948"/>
        <dbReference type="Rhea" id="RHEA-COMP:9752"/>
        <dbReference type="Rhea" id="RHEA-COMP:10731"/>
        <dbReference type="ChEBI" id="CHEBI:15378"/>
        <dbReference type="ChEBI" id="CHEBI:29969"/>
        <dbReference type="ChEBI" id="CHEBI:57287"/>
        <dbReference type="ChEBI" id="CHEBI:57288"/>
        <dbReference type="ChEBI" id="CHEBI:61930"/>
        <dbReference type="EC" id="2.3.1.48"/>
    </reaction>
</comment>
<dbReference type="HOGENOM" id="CLU_036024_2_1_1"/>
<dbReference type="PANTHER" id="PTHR12046">
    <property type="entry name" value="HISTONE ACETYLTRANSFERASE TYPE B CATALYTIC SUBUNIT"/>
    <property type="match status" value="1"/>
</dbReference>
<dbReference type="InterPro" id="IPR019467">
    <property type="entry name" value="Hat1_N"/>
</dbReference>
<organism evidence="15 16">
    <name type="scientific">Baudoinia panamericana (strain UAMH 10762)</name>
    <name type="common">Angels' share fungus</name>
    <name type="synonym">Baudoinia compniacensis (strain UAMH 10762)</name>
    <dbReference type="NCBI Taxonomy" id="717646"/>
    <lineage>
        <taxon>Eukaryota</taxon>
        <taxon>Fungi</taxon>
        <taxon>Dikarya</taxon>
        <taxon>Ascomycota</taxon>
        <taxon>Pezizomycotina</taxon>
        <taxon>Dothideomycetes</taxon>
        <taxon>Dothideomycetidae</taxon>
        <taxon>Mycosphaerellales</taxon>
        <taxon>Teratosphaeriaceae</taxon>
        <taxon>Baudoinia</taxon>
    </lineage>
</organism>
<evidence type="ECO:0000313" key="15">
    <source>
        <dbReference type="EMBL" id="EMC99384.1"/>
    </source>
</evidence>
<evidence type="ECO:0000256" key="7">
    <source>
        <dbReference type="ARBA" id="ARBA00023315"/>
    </source>
</evidence>
<dbReference type="InterPro" id="IPR037113">
    <property type="entry name" value="Hat1_N_sf"/>
</dbReference>
<dbReference type="SUPFAM" id="SSF55729">
    <property type="entry name" value="Acyl-CoA N-acyltransferases (Nat)"/>
    <property type="match status" value="1"/>
</dbReference>
<dbReference type="GO" id="GO:0005737">
    <property type="term" value="C:cytoplasm"/>
    <property type="evidence" value="ECO:0007669"/>
    <property type="project" value="UniProtKB-SubCell"/>
</dbReference>
<dbReference type="OrthoDB" id="10253098at2759"/>
<evidence type="ECO:0000256" key="1">
    <source>
        <dbReference type="ARBA" id="ARBA00004123"/>
    </source>
</evidence>
<feature type="compositionally biased region" description="Basic and acidic residues" evidence="13">
    <location>
        <begin position="467"/>
        <end position="476"/>
    </location>
</feature>
<dbReference type="GO" id="GO:0004402">
    <property type="term" value="F:histone acetyltransferase activity"/>
    <property type="evidence" value="ECO:0007669"/>
    <property type="project" value="UniProtKB-UniRule"/>
</dbReference>
<dbReference type="Proteomes" id="UP000011761">
    <property type="component" value="Unassembled WGS sequence"/>
</dbReference>
<dbReference type="Gene3D" id="3.90.360.10">
    <property type="entry name" value="Histone acetyl transferase 1 (HAT1), N-terminal domain"/>
    <property type="match status" value="1"/>
</dbReference>
<dbReference type="GeneID" id="19111559"/>
<evidence type="ECO:0000256" key="2">
    <source>
        <dbReference type="ARBA" id="ARBA00010543"/>
    </source>
</evidence>
<proteinExistence type="inferred from homology"/>
<dbReference type="Pfam" id="PF21184">
    <property type="entry name" value="HAT1_C_fung"/>
    <property type="match status" value="1"/>
</dbReference>
<dbReference type="InterPro" id="IPR013523">
    <property type="entry name" value="Hist_AcTrfase_HAT1_C"/>
</dbReference>
<dbReference type="GO" id="GO:0000781">
    <property type="term" value="C:chromosome, telomeric region"/>
    <property type="evidence" value="ECO:0007669"/>
    <property type="project" value="GOC"/>
</dbReference>
<evidence type="ECO:0000256" key="5">
    <source>
        <dbReference type="ARBA" id="ARBA00022679"/>
    </source>
</evidence>
<evidence type="ECO:0000256" key="13">
    <source>
        <dbReference type="SAM" id="MobiDB-lite"/>
    </source>
</evidence>
<dbReference type="EMBL" id="KB445552">
    <property type="protein sequence ID" value="EMC99384.1"/>
    <property type="molecule type" value="Genomic_DNA"/>
</dbReference>
<keyword evidence="6 9" id="KW-0539">Nucleus</keyword>
<dbReference type="PIRSF" id="PIRSF038084">
    <property type="entry name" value="HAT-B_cat"/>
    <property type="match status" value="1"/>
</dbReference>
<evidence type="ECO:0000256" key="8">
    <source>
        <dbReference type="ARBA" id="ARBA00048017"/>
    </source>
</evidence>
<comment type="subunit">
    <text evidence="9">Component of the HAT-B complex composed of at least HAT1 and HAT2. The HAT-B complex binds to histone H4 tail.</text>
</comment>
<evidence type="ECO:0000256" key="3">
    <source>
        <dbReference type="ARBA" id="ARBA00013184"/>
    </source>
</evidence>
<feature type="compositionally biased region" description="Basic residues" evidence="13">
    <location>
        <begin position="494"/>
        <end position="503"/>
    </location>
</feature>
<sequence length="541" mass="61800">MDGDDELTAEIQAQVEEWSANSKDCFTLHIRKGDRNIATFLPEFTYEFFGEEEAIFGYHDLSIDLLFAAHDMRPSLSIHHGKVFPAQSESIRPTDIKAALRGYLPDEALDGRNAKLLREGTGADWTPPGEEIHAYVKDGERYEIRCASLADPEARRVLENMQILVPMFIEGGSVLQLEQDWSTQRWKIFLLYRTDSKPAPNTSPYTLVGFGTSYRVFTLPDRNHPSESEKRLLDDVPLDTLLHQSNQPDQSMTDRQSPLDLPSRERLSQFLILPPFQGNDHGKHLYNTIYTHLTSSPNIREFTVEDPNEAFDDLRDRCDLLRLRSTVPEFLNLRINTDIPADRLLPTEPIPTHLIITPPAPTTLDGIRAQTKLEKRQFDRLVEMHTLSLIPPPHRSRNRITRKEKSKNERDRAYYFWRLYVKERLYVFNREVLVQVERGERVERLEAAVEGVVEGYARMLEKLGRDEMVEGERGEGEVGGGEDDEVGLRAAKGQQKKKKKKRKVIDEEDDGEDEDEEMAVGRANGTAGHGGGGASKRPRQT</sequence>
<evidence type="ECO:0000259" key="14">
    <source>
        <dbReference type="Pfam" id="PF10394"/>
    </source>
</evidence>
<name>M2NJ14_BAUPA</name>
<dbReference type="InterPro" id="IPR016181">
    <property type="entry name" value="Acyl_CoA_acyltransferase"/>
</dbReference>
<dbReference type="OMA" id="WTCDAND"/>
<feature type="binding site" evidence="11">
    <location>
        <position position="317"/>
    </location>
    <ligand>
        <name>acetyl-CoA</name>
        <dbReference type="ChEBI" id="CHEBI:57288"/>
    </ligand>
</feature>
<dbReference type="KEGG" id="bcom:BAUCODRAFT_31703"/>
<keyword evidence="9" id="KW-0963">Cytoplasm</keyword>
<keyword evidence="7 9" id="KW-0012">Acyltransferase</keyword>
<protein>
    <recommendedName>
        <fullName evidence="4 9">Histone acetyltransferase type B catalytic subunit</fullName>
        <ecNumber evidence="3 9">2.3.1.48</ecNumber>
    </recommendedName>
</protein>
<feature type="binding site" evidence="11">
    <location>
        <begin position="270"/>
        <end position="272"/>
    </location>
    <ligand>
        <name>acetyl-CoA</name>
        <dbReference type="ChEBI" id="CHEBI:57288"/>
    </ligand>
</feature>
<dbReference type="Pfam" id="PF10394">
    <property type="entry name" value="Hat1_N"/>
    <property type="match status" value="1"/>
</dbReference>
<dbReference type="EC" id="2.3.1.48" evidence="3 9"/>
<comment type="function">
    <text evidence="9">Catalytic component of the histone acetylase B (HAT-B) complex. Has intrinsic substrate specificity that modifies lysine in recognition sequence GXGKXG. Involved in DNA double-strand break repair.</text>
</comment>
<evidence type="ECO:0000256" key="11">
    <source>
        <dbReference type="PIRSR" id="PIRSR038084-2"/>
    </source>
</evidence>
<keyword evidence="16" id="KW-1185">Reference proteome</keyword>
<comment type="subcellular location">
    <subcellularLocation>
        <location evidence="9">Cytoplasm</location>
    </subcellularLocation>
    <subcellularLocation>
        <location evidence="1 9">Nucleus</location>
    </subcellularLocation>
</comment>
<dbReference type="eggNOG" id="KOG2696">
    <property type="taxonomic scope" value="Eukaryota"/>
</dbReference>
<dbReference type="GO" id="GO:0005634">
    <property type="term" value="C:nucleus"/>
    <property type="evidence" value="ECO:0007669"/>
    <property type="project" value="UniProtKB-SubCell"/>
</dbReference>
<reference evidence="15 16" key="1">
    <citation type="journal article" date="2012" name="PLoS Pathog.">
        <title>Diverse lifestyles and strategies of plant pathogenesis encoded in the genomes of eighteen Dothideomycetes fungi.</title>
        <authorList>
            <person name="Ohm R.A."/>
            <person name="Feau N."/>
            <person name="Henrissat B."/>
            <person name="Schoch C.L."/>
            <person name="Horwitz B.A."/>
            <person name="Barry K.W."/>
            <person name="Condon B.J."/>
            <person name="Copeland A.C."/>
            <person name="Dhillon B."/>
            <person name="Glaser F."/>
            <person name="Hesse C.N."/>
            <person name="Kosti I."/>
            <person name="LaButti K."/>
            <person name="Lindquist E.A."/>
            <person name="Lucas S."/>
            <person name="Salamov A.A."/>
            <person name="Bradshaw R.E."/>
            <person name="Ciuffetti L."/>
            <person name="Hamelin R.C."/>
            <person name="Kema G.H.J."/>
            <person name="Lawrence C."/>
            <person name="Scott J.A."/>
            <person name="Spatafora J.W."/>
            <person name="Turgeon B.G."/>
            <person name="de Wit P.J.G.M."/>
            <person name="Zhong S."/>
            <person name="Goodwin S.B."/>
            <person name="Grigoriev I.V."/>
        </authorList>
    </citation>
    <scope>NUCLEOTIDE SEQUENCE [LARGE SCALE GENOMIC DNA]</scope>
    <source>
        <strain evidence="15 16">UAMH 10762</strain>
    </source>
</reference>
<feature type="site" description="Interaction with histone H4 N-terminus" evidence="12">
    <location>
        <position position="186"/>
    </location>
</feature>
<comment type="similarity">
    <text evidence="2 9">Belongs to the HAT1 family.</text>
</comment>
<feature type="compositionally biased region" description="Acidic residues" evidence="13">
    <location>
        <begin position="506"/>
        <end position="518"/>
    </location>
</feature>
<dbReference type="GO" id="GO:0031509">
    <property type="term" value="P:subtelomeric heterochromatin formation"/>
    <property type="evidence" value="ECO:0007669"/>
    <property type="project" value="InterPro"/>
</dbReference>
<dbReference type="InterPro" id="IPR017380">
    <property type="entry name" value="Hist_AcTrfase_B-typ_cat-su"/>
</dbReference>
<dbReference type="STRING" id="717646.M2NJ14"/>